<dbReference type="InterPro" id="IPR036291">
    <property type="entry name" value="NAD(P)-bd_dom_sf"/>
</dbReference>
<dbReference type="SUPFAM" id="SSF51735">
    <property type="entry name" value="NAD(P)-binding Rossmann-fold domains"/>
    <property type="match status" value="1"/>
</dbReference>
<evidence type="ECO:0000256" key="1">
    <source>
        <dbReference type="ARBA" id="ARBA00006484"/>
    </source>
</evidence>
<keyword evidence="4" id="KW-1185">Reference proteome</keyword>
<protein>
    <submittedName>
        <fullName evidence="3">Glucose/ribitol dehydrogenase</fullName>
    </submittedName>
</protein>
<dbReference type="GO" id="GO:0016491">
    <property type="term" value="F:oxidoreductase activity"/>
    <property type="evidence" value="ECO:0007669"/>
    <property type="project" value="UniProtKB-KW"/>
</dbReference>
<dbReference type="PANTHER" id="PTHR24321">
    <property type="entry name" value="DEHYDROGENASES, SHORT CHAIN"/>
    <property type="match status" value="1"/>
</dbReference>
<reference evidence="3" key="1">
    <citation type="submission" date="2021-05" db="EMBL/GenBank/DDBJ databases">
        <title>A free-living protist that lacks canonical eukaryotic 1 DNA replication and segregation systems.</title>
        <authorList>
            <person name="Salas-Leiva D.E."/>
            <person name="Tromer E.C."/>
            <person name="Curtis B.A."/>
            <person name="Jerlstrom-Hultqvist J."/>
            <person name="Kolisko M."/>
            <person name="Yi Z."/>
            <person name="Salas-Leiva J.S."/>
            <person name="Gallot-Lavallee L."/>
            <person name="Kops G.J.P.L."/>
            <person name="Archibald J.M."/>
            <person name="Simpson A.G.B."/>
            <person name="Roger A.J."/>
        </authorList>
    </citation>
    <scope>NUCLEOTIDE SEQUENCE</scope>
    <source>
        <strain evidence="3">BICM</strain>
    </source>
</reference>
<evidence type="ECO:0000256" key="2">
    <source>
        <dbReference type="ARBA" id="ARBA00023002"/>
    </source>
</evidence>
<dbReference type="FunFam" id="3.40.50.720:FF:000084">
    <property type="entry name" value="Short-chain dehydrogenase reductase"/>
    <property type="match status" value="1"/>
</dbReference>
<dbReference type="CDD" id="cd05233">
    <property type="entry name" value="SDR_c"/>
    <property type="match status" value="1"/>
</dbReference>
<dbReference type="PROSITE" id="PS00061">
    <property type="entry name" value="ADH_SHORT"/>
    <property type="match status" value="1"/>
</dbReference>
<evidence type="ECO:0000313" key="3">
    <source>
        <dbReference type="EMBL" id="KAG9396146.1"/>
    </source>
</evidence>
<dbReference type="InterPro" id="IPR020904">
    <property type="entry name" value="Sc_DH/Rdtase_CS"/>
</dbReference>
<dbReference type="AlphaFoldDB" id="A0A8J6E3X7"/>
<proteinExistence type="inferred from homology"/>
<dbReference type="Pfam" id="PF13561">
    <property type="entry name" value="adh_short_C2"/>
    <property type="match status" value="1"/>
</dbReference>
<dbReference type="PRINTS" id="PR00081">
    <property type="entry name" value="GDHRDH"/>
</dbReference>
<comment type="caution">
    <text evidence="3">The sequence shown here is derived from an EMBL/GenBank/DDBJ whole genome shotgun (WGS) entry which is preliminary data.</text>
</comment>
<accession>A0A8J6E3X7</accession>
<organism evidence="3 4">
    <name type="scientific">Carpediemonas membranifera</name>
    <dbReference type="NCBI Taxonomy" id="201153"/>
    <lineage>
        <taxon>Eukaryota</taxon>
        <taxon>Metamonada</taxon>
        <taxon>Carpediemonas-like organisms</taxon>
        <taxon>Carpediemonas</taxon>
    </lineage>
</organism>
<evidence type="ECO:0000313" key="4">
    <source>
        <dbReference type="Proteomes" id="UP000717585"/>
    </source>
</evidence>
<dbReference type="PANTHER" id="PTHR24321:SF8">
    <property type="entry name" value="ESTRADIOL 17-BETA-DEHYDROGENASE 8-RELATED"/>
    <property type="match status" value="1"/>
</dbReference>
<dbReference type="PRINTS" id="PR00080">
    <property type="entry name" value="SDRFAMILY"/>
</dbReference>
<name>A0A8J6E3X7_9EUKA</name>
<comment type="similarity">
    <text evidence="1">Belongs to the short-chain dehydrogenases/reductases (SDR) family.</text>
</comment>
<gene>
    <name evidence="3" type="ORF">J8273_2498</name>
</gene>
<dbReference type="EMBL" id="JAHDYR010000007">
    <property type="protein sequence ID" value="KAG9396146.1"/>
    <property type="molecule type" value="Genomic_DNA"/>
</dbReference>
<dbReference type="InterPro" id="IPR002347">
    <property type="entry name" value="SDR_fam"/>
</dbReference>
<keyword evidence="2" id="KW-0560">Oxidoreductase</keyword>
<sequence length="249" mass="26757">MTKVAIVTGGSSGIGLAICKVFLKDGDFEVYNLDVRPFVENIGSKAHYIQCDVTSFNSVHEAVEAVRISTNQRIDVLVSNAGIHYSAILTETPEAVFDRVMAINVKGAYAVSHAVLPTMVAARSGVVVFVGSDQCFVGKPGQFAYNMSKAALASITRTTALDYAQYGIRANAVCPGTIDTPLFRKAVDGYIERTGVGRERAYKEEDECQPLGRVGRPEEVADFVFFLASEKAGFITGSLHPIDGGYTAQ</sequence>
<dbReference type="OrthoDB" id="47007at2759"/>
<dbReference type="Proteomes" id="UP000717585">
    <property type="component" value="Unassembled WGS sequence"/>
</dbReference>
<dbReference type="Gene3D" id="3.40.50.720">
    <property type="entry name" value="NAD(P)-binding Rossmann-like Domain"/>
    <property type="match status" value="1"/>
</dbReference>